<dbReference type="eggNOG" id="arCOG12780">
    <property type="taxonomic scope" value="Archaea"/>
</dbReference>
<dbReference type="EMBL" id="CP002535">
    <property type="protein sequence ID" value="AEE94491.1"/>
    <property type="molecule type" value="Genomic_DNA"/>
</dbReference>
<dbReference type="Proteomes" id="UP000008458">
    <property type="component" value="Chromosome"/>
</dbReference>
<name>F4B5Z3_ACIHW</name>
<evidence type="ECO:0000313" key="2">
    <source>
        <dbReference type="Proteomes" id="UP000008458"/>
    </source>
</evidence>
<reference evidence="1 2" key="1">
    <citation type="journal article" date="2011" name="Extremophiles">
        <title>Genomic analysis of Acidianus hospitalis W1 a host for studying crenarchaeal virus and plasmid life cycles.</title>
        <authorList>
            <person name="You X.Y."/>
            <person name="Liu C."/>
            <person name="Wang S.Y."/>
            <person name="Jiang C.Y."/>
            <person name="Shah S.A."/>
            <person name="Prangishvili D."/>
            <person name="She Q."/>
            <person name="Liu S.J."/>
            <person name="Garrett R.A."/>
        </authorList>
    </citation>
    <scope>NUCLEOTIDE SEQUENCE [LARGE SCALE GENOMIC DNA]</scope>
    <source>
        <strain evidence="1 2">W1</strain>
    </source>
</reference>
<dbReference type="AlphaFoldDB" id="F4B5Z3"/>
<dbReference type="KEGG" id="aho:Ahos_1613"/>
<organism evidence="1 2">
    <name type="scientific">Acidianus hospitalis (strain W1)</name>
    <dbReference type="NCBI Taxonomy" id="933801"/>
    <lineage>
        <taxon>Archaea</taxon>
        <taxon>Thermoproteota</taxon>
        <taxon>Thermoprotei</taxon>
        <taxon>Sulfolobales</taxon>
        <taxon>Sulfolobaceae</taxon>
        <taxon>Acidianus</taxon>
    </lineage>
</organism>
<sequence>MGLNLILSYIDLDVDDVYVSSLLKIMIEDKRLLREHFELLLSRLSSLTPRQQLRVLDYILYISNKNEMGLTSLKIQCSPREVVYSITLLSLNPRIVSLYEALKICDKKLEILNKFTNNLEDIILNPKLIDFLREKINGEGFDKAHLELLILLEFALKLRNEGYHVKLNDFYGDLLLDTNASFEEQMKIRDQIIEEYKRKYNVDVSAEVGDVFGMVDSVDKIKEYMRKILDVGGGRKQCLLVA</sequence>
<reference key="2">
    <citation type="journal article" date="2011" name="Extremophiles">
        <title>Genomic analyses of Acidianus hospitalis W1 a host for studying crenarchaeal virus and plasmid life cycles.</title>
        <authorList>
            <person name="You X.Y."/>
            <person name="Liu C."/>
            <person name="Wang S.Y."/>
            <person name="Jiang C.Y."/>
            <person name="Shah S.A."/>
            <person name="Prangishvili D."/>
            <person name="Liu S.J."/>
            <person name="Garrett R.A."/>
        </authorList>
    </citation>
    <scope>NUCLEOTIDE SEQUENCE</scope>
    <source>
        <strain>W1</strain>
    </source>
</reference>
<protein>
    <submittedName>
        <fullName evidence="1">Uncharacterized protein</fullName>
    </submittedName>
</protein>
<evidence type="ECO:0000313" key="1">
    <source>
        <dbReference type="EMBL" id="AEE94491.1"/>
    </source>
</evidence>
<gene>
    <name evidence="1" type="ordered locus">Ahos_1613</name>
</gene>
<dbReference type="HOGENOM" id="CLU_1168594_0_0_2"/>
<accession>F4B5Z3</accession>
<proteinExistence type="predicted"/>
<keyword evidence="2" id="KW-1185">Reference proteome</keyword>